<dbReference type="SUPFAM" id="SSF51556">
    <property type="entry name" value="Metallo-dependent hydrolases"/>
    <property type="match status" value="1"/>
</dbReference>
<dbReference type="RefSeq" id="WP_394840068.1">
    <property type="nucleotide sequence ID" value="NZ_CP089929.1"/>
</dbReference>
<evidence type="ECO:0000313" key="10">
    <source>
        <dbReference type="Proteomes" id="UP001374803"/>
    </source>
</evidence>
<gene>
    <name evidence="6 9" type="primary">ade</name>
    <name evidence="9" type="ORF">LVJ94_24580</name>
</gene>
<dbReference type="PANTHER" id="PTHR11113:SF2">
    <property type="entry name" value="ADENINE DEAMINASE"/>
    <property type="match status" value="1"/>
</dbReference>
<dbReference type="InterPro" id="IPR032466">
    <property type="entry name" value="Metal_Hydrolase"/>
</dbReference>
<dbReference type="Gene3D" id="2.30.40.10">
    <property type="entry name" value="Urease, subunit C, domain 1"/>
    <property type="match status" value="1"/>
</dbReference>
<protein>
    <recommendedName>
        <fullName evidence="2 6">Adenine deaminase</fullName>
        <shortName evidence="6">Adenase</shortName>
        <shortName evidence="6">Adenine aminase</shortName>
        <ecNumber evidence="2 6">3.5.4.2</ecNumber>
    </recommendedName>
</protein>
<dbReference type="EC" id="3.5.4.2" evidence="2 6"/>
<dbReference type="Gene3D" id="3.20.20.140">
    <property type="entry name" value="Metal-dependent hydrolases"/>
    <property type="match status" value="1"/>
</dbReference>
<dbReference type="InterPro" id="IPR006679">
    <property type="entry name" value="Adenine_deam"/>
</dbReference>
<dbReference type="Pfam" id="PF13382">
    <property type="entry name" value="Adenine_deam_C"/>
    <property type="match status" value="1"/>
</dbReference>
<comment type="catalytic activity">
    <reaction evidence="5 6">
        <text>adenine + H2O + H(+) = hypoxanthine + NH4(+)</text>
        <dbReference type="Rhea" id="RHEA:23688"/>
        <dbReference type="ChEBI" id="CHEBI:15377"/>
        <dbReference type="ChEBI" id="CHEBI:15378"/>
        <dbReference type="ChEBI" id="CHEBI:16708"/>
        <dbReference type="ChEBI" id="CHEBI:17368"/>
        <dbReference type="ChEBI" id="CHEBI:28938"/>
        <dbReference type="EC" id="3.5.4.2"/>
    </reaction>
</comment>
<dbReference type="SUPFAM" id="SSF51338">
    <property type="entry name" value="Composite domain of metallo-dependent hydrolases"/>
    <property type="match status" value="1"/>
</dbReference>
<dbReference type="GO" id="GO:0000034">
    <property type="term" value="F:adenine deaminase activity"/>
    <property type="evidence" value="ECO:0007669"/>
    <property type="project" value="UniProtKB-EC"/>
</dbReference>
<reference evidence="9" key="1">
    <citation type="submission" date="2021-12" db="EMBL/GenBank/DDBJ databases">
        <title>Discovery of the Pendulisporaceae a myxobacterial family with distinct sporulation behavior and unique specialized metabolism.</title>
        <authorList>
            <person name="Garcia R."/>
            <person name="Popoff A."/>
            <person name="Bader C.D."/>
            <person name="Loehr J."/>
            <person name="Walesch S."/>
            <person name="Walt C."/>
            <person name="Boldt J."/>
            <person name="Bunk B."/>
            <person name="Haeckl F.J.F.P.J."/>
            <person name="Gunesch A.P."/>
            <person name="Birkelbach J."/>
            <person name="Nuebel U."/>
            <person name="Pietschmann T."/>
            <person name="Bach T."/>
            <person name="Mueller R."/>
        </authorList>
    </citation>
    <scope>NUCLEOTIDE SEQUENCE</scope>
    <source>
        <strain evidence="9">MSr11367</strain>
    </source>
</reference>
<dbReference type="Proteomes" id="UP001374803">
    <property type="component" value="Chromosome"/>
</dbReference>
<dbReference type="InterPro" id="IPR026912">
    <property type="entry name" value="Adenine_deam_C"/>
</dbReference>
<dbReference type="CDD" id="cd01295">
    <property type="entry name" value="AdeC"/>
    <property type="match status" value="1"/>
</dbReference>
<dbReference type="Pfam" id="PF01979">
    <property type="entry name" value="Amidohydro_1"/>
    <property type="match status" value="1"/>
</dbReference>
<evidence type="ECO:0000256" key="3">
    <source>
        <dbReference type="ARBA" id="ARBA00022801"/>
    </source>
</evidence>
<evidence type="ECO:0000256" key="1">
    <source>
        <dbReference type="ARBA" id="ARBA00006773"/>
    </source>
</evidence>
<evidence type="ECO:0000256" key="6">
    <source>
        <dbReference type="HAMAP-Rule" id="MF_01518"/>
    </source>
</evidence>
<comment type="cofactor">
    <cofactor evidence="6">
        <name>Mn(2+)</name>
        <dbReference type="ChEBI" id="CHEBI:29035"/>
    </cofactor>
</comment>
<organism evidence="9 10">
    <name type="scientific">Pendulispora rubella</name>
    <dbReference type="NCBI Taxonomy" id="2741070"/>
    <lineage>
        <taxon>Bacteria</taxon>
        <taxon>Pseudomonadati</taxon>
        <taxon>Myxococcota</taxon>
        <taxon>Myxococcia</taxon>
        <taxon>Myxococcales</taxon>
        <taxon>Sorangiineae</taxon>
        <taxon>Pendulisporaceae</taxon>
        <taxon>Pendulispora</taxon>
    </lineage>
</organism>
<dbReference type="HAMAP" id="MF_01518">
    <property type="entry name" value="Adenine_deamin"/>
    <property type="match status" value="1"/>
</dbReference>
<evidence type="ECO:0000259" key="7">
    <source>
        <dbReference type="Pfam" id="PF01979"/>
    </source>
</evidence>
<evidence type="ECO:0000256" key="4">
    <source>
        <dbReference type="ARBA" id="ARBA00023211"/>
    </source>
</evidence>
<sequence length="562" mass="59392">MDAVKLARLIDAAQGRVPCDVVVKDVRYLDVFTCTWHQGDLAVKDGFLVGLEPGLSAERTIEGRGRSVVPGFCDAHVHLESSLLTPHHFQRAVLPRGTTSAICDPHELANVIGLGGIRYFLDAARGMALNLRVMLSSCVPATDFETNGGGTIDAAALATLLDHPKTLGLAEMMNVPGVLHADPAVLAKLETFVGRRIDGHCPLVRGRDLSAYAAAGISSCHESSEYDEAKEKLTKGIAVWIREGSVAKDLRALAPLLTMATSTSIGFCTDDRNPLDIAREGHIDHLVRGAIGYGVPAEVAYRAASFSVARHYGLMRRGAIAPGHVADLILLDDVATCAISDVLVAGTPVGELDLSGDADAREGAAARGTMKAHVPDARDLEGPSGRVHVIGVREGRILTDRAVMAHDAEGVARLTVLERYGHGSRPANGYVRGFGRNFRGAIASSVGHDSHNLIVVGSNTADMRTALATLIDSGGGFCVVGAGSVHAHLGLPIGGLMSPEEPIFIERALGKLHHASKEIGCELPEPFLQLAFLSLPVIPSLKLTDRGLMDVDAFQLIDVRAA</sequence>
<dbReference type="InterPro" id="IPR011059">
    <property type="entry name" value="Metal-dep_hydrolase_composite"/>
</dbReference>
<evidence type="ECO:0000256" key="5">
    <source>
        <dbReference type="ARBA" id="ARBA00047720"/>
    </source>
</evidence>
<proteinExistence type="inferred from homology"/>
<feature type="domain" description="Amidohydrolase-related" evidence="7">
    <location>
        <begin position="68"/>
        <end position="346"/>
    </location>
</feature>
<keyword evidence="3 6" id="KW-0378">Hydrolase</keyword>
<feature type="domain" description="Adenine deaminase C-terminal" evidence="8">
    <location>
        <begin position="401"/>
        <end position="555"/>
    </location>
</feature>
<dbReference type="PANTHER" id="PTHR11113">
    <property type="entry name" value="N-ACETYLGLUCOSAMINE-6-PHOSPHATE DEACETYLASE"/>
    <property type="match status" value="1"/>
</dbReference>
<keyword evidence="10" id="KW-1185">Reference proteome</keyword>
<evidence type="ECO:0000313" key="9">
    <source>
        <dbReference type="EMBL" id="WXB10391.1"/>
    </source>
</evidence>
<comment type="similarity">
    <text evidence="1 6">Belongs to the metallo-dependent hydrolases superfamily. Adenine deaminase family.</text>
</comment>
<evidence type="ECO:0000256" key="2">
    <source>
        <dbReference type="ARBA" id="ARBA00012782"/>
    </source>
</evidence>
<accession>A0ABZ2LMJ3</accession>
<keyword evidence="4 6" id="KW-0464">Manganese</keyword>
<dbReference type="InterPro" id="IPR006680">
    <property type="entry name" value="Amidohydro-rel"/>
</dbReference>
<dbReference type="NCBIfam" id="TIGR01178">
    <property type="entry name" value="ade"/>
    <property type="match status" value="1"/>
</dbReference>
<evidence type="ECO:0000259" key="8">
    <source>
        <dbReference type="Pfam" id="PF13382"/>
    </source>
</evidence>
<name>A0ABZ2LMJ3_9BACT</name>
<dbReference type="EMBL" id="CP089983">
    <property type="protein sequence ID" value="WXB10391.1"/>
    <property type="molecule type" value="Genomic_DNA"/>
</dbReference>